<dbReference type="Pfam" id="PF06897">
    <property type="entry name" value="DUF1269"/>
    <property type="match status" value="1"/>
</dbReference>
<reference evidence="3" key="1">
    <citation type="journal article" date="2019" name="Int. J. Syst. Evol. Microbiol.">
        <title>The Global Catalogue of Microorganisms (GCM) 10K type strain sequencing project: providing services to taxonomists for standard genome sequencing and annotation.</title>
        <authorList>
            <consortium name="The Broad Institute Genomics Platform"/>
            <consortium name="The Broad Institute Genome Sequencing Center for Infectious Disease"/>
            <person name="Wu L."/>
            <person name="Ma J."/>
        </authorList>
    </citation>
    <scope>NUCLEOTIDE SEQUENCE [LARGE SCALE GENOMIC DNA]</scope>
    <source>
        <strain evidence="3">JCM 14969</strain>
    </source>
</reference>
<evidence type="ECO:0000256" key="1">
    <source>
        <dbReference type="SAM" id="Phobius"/>
    </source>
</evidence>
<accession>A0ABP4MYV3</accession>
<sequence length="161" mass="16899">MATLTVWKFPTAKGAEEAEQTLGVLQKQELIRVHDAAVVSWAEGAKKPKTRQLHNLAGAGALGGAFWGMLFGLIFFVPLLGAAIGAAAGAVAGSLGDVGIDDGFIKSVRSKVTPGTSALFVMTSDAVMDKVQDAFKGLQAELIHTNLSTDQEAKLREVFSE</sequence>
<dbReference type="RefSeq" id="WP_344208858.1">
    <property type="nucleotide sequence ID" value="NZ_BAAAOS010000005.1"/>
</dbReference>
<proteinExistence type="predicted"/>
<dbReference type="EMBL" id="BAAAOS010000005">
    <property type="protein sequence ID" value="GAA1552696.1"/>
    <property type="molecule type" value="Genomic_DNA"/>
</dbReference>
<comment type="caution">
    <text evidence="2">The sequence shown here is derived from an EMBL/GenBank/DDBJ whole genome shotgun (WGS) entry which is preliminary data.</text>
</comment>
<dbReference type="InterPro" id="IPR009200">
    <property type="entry name" value="DUF1269_membrane"/>
</dbReference>
<keyword evidence="3" id="KW-1185">Reference proteome</keyword>
<keyword evidence="1" id="KW-0472">Membrane</keyword>
<organism evidence="2 3">
    <name type="scientific">Kribbella sancticallisti</name>
    <dbReference type="NCBI Taxonomy" id="460087"/>
    <lineage>
        <taxon>Bacteria</taxon>
        <taxon>Bacillati</taxon>
        <taxon>Actinomycetota</taxon>
        <taxon>Actinomycetes</taxon>
        <taxon>Propionibacteriales</taxon>
        <taxon>Kribbellaceae</taxon>
        <taxon>Kribbella</taxon>
    </lineage>
</organism>
<keyword evidence="1" id="KW-0812">Transmembrane</keyword>
<gene>
    <name evidence="2" type="ORF">GCM10009789_02850</name>
</gene>
<evidence type="ECO:0000313" key="3">
    <source>
        <dbReference type="Proteomes" id="UP001500393"/>
    </source>
</evidence>
<evidence type="ECO:0000313" key="2">
    <source>
        <dbReference type="EMBL" id="GAA1552696.1"/>
    </source>
</evidence>
<dbReference type="Proteomes" id="UP001500393">
    <property type="component" value="Unassembled WGS sequence"/>
</dbReference>
<feature type="transmembrane region" description="Helical" evidence="1">
    <location>
        <begin position="56"/>
        <end position="76"/>
    </location>
</feature>
<protein>
    <submittedName>
        <fullName evidence="2">DUF1269 domain-containing protein</fullName>
    </submittedName>
</protein>
<keyword evidence="1" id="KW-1133">Transmembrane helix</keyword>
<name>A0ABP4MYV3_9ACTN</name>